<evidence type="ECO:0000259" key="3">
    <source>
        <dbReference type="Pfam" id="PF04453"/>
    </source>
</evidence>
<dbReference type="HAMAP" id="MF_01411">
    <property type="entry name" value="LPS_assembly_LptD"/>
    <property type="match status" value="1"/>
</dbReference>
<dbReference type="Proteomes" id="UP001595604">
    <property type="component" value="Unassembled WGS sequence"/>
</dbReference>
<dbReference type="EMBL" id="JBHRTQ010000007">
    <property type="protein sequence ID" value="MFC3173948.1"/>
    <property type="molecule type" value="Genomic_DNA"/>
</dbReference>
<evidence type="ECO:0000256" key="2">
    <source>
        <dbReference type="SAM" id="MobiDB-lite"/>
    </source>
</evidence>
<dbReference type="Pfam" id="PF04453">
    <property type="entry name" value="LptD"/>
    <property type="match status" value="1"/>
</dbReference>
<comment type="similarity">
    <text evidence="1">Belongs to the LptD family.</text>
</comment>
<evidence type="ECO:0000313" key="5">
    <source>
        <dbReference type="Proteomes" id="UP001595604"/>
    </source>
</evidence>
<evidence type="ECO:0000256" key="1">
    <source>
        <dbReference type="HAMAP-Rule" id="MF_01411"/>
    </source>
</evidence>
<feature type="compositionally biased region" description="Low complexity" evidence="2">
    <location>
        <begin position="1"/>
        <end position="14"/>
    </location>
</feature>
<protein>
    <recommendedName>
        <fullName evidence="1">LPS-assembly protein LptD</fullName>
    </recommendedName>
</protein>
<name>A0ABV7ITA0_9SPHN</name>
<accession>A0ABV7ITA0</accession>
<evidence type="ECO:0000313" key="4">
    <source>
        <dbReference type="EMBL" id="MFC3173948.1"/>
    </source>
</evidence>
<dbReference type="RefSeq" id="WP_379509328.1">
    <property type="nucleotide sequence ID" value="NZ_JBHRTQ010000007.1"/>
</dbReference>
<proteinExistence type="inferred from homology"/>
<dbReference type="Gene3D" id="2.60.450.10">
    <property type="entry name" value="Lipopolysaccharide (LPS) transport protein A like domain"/>
    <property type="match status" value="1"/>
</dbReference>
<feature type="domain" description="LptD C-terminal" evidence="3">
    <location>
        <begin position="342"/>
        <end position="708"/>
    </location>
</feature>
<comment type="caution">
    <text evidence="4">The sequence shown here is derived from an EMBL/GenBank/DDBJ whole genome shotgun (WGS) entry which is preliminary data.</text>
</comment>
<dbReference type="PANTHER" id="PTHR30189">
    <property type="entry name" value="LPS-ASSEMBLY PROTEIN"/>
    <property type="match status" value="1"/>
</dbReference>
<dbReference type="InterPro" id="IPR007543">
    <property type="entry name" value="LptD_C"/>
</dbReference>
<keyword evidence="1" id="KW-0732">Signal</keyword>
<dbReference type="PANTHER" id="PTHR30189:SF1">
    <property type="entry name" value="LPS-ASSEMBLY PROTEIN LPTD"/>
    <property type="match status" value="1"/>
</dbReference>
<dbReference type="InterPro" id="IPR050218">
    <property type="entry name" value="LptD"/>
</dbReference>
<reference evidence="5" key="1">
    <citation type="journal article" date="2019" name="Int. J. Syst. Evol. Microbiol.">
        <title>The Global Catalogue of Microorganisms (GCM) 10K type strain sequencing project: providing services to taxonomists for standard genome sequencing and annotation.</title>
        <authorList>
            <consortium name="The Broad Institute Genomics Platform"/>
            <consortium name="The Broad Institute Genome Sequencing Center for Infectious Disease"/>
            <person name="Wu L."/>
            <person name="Ma J."/>
        </authorList>
    </citation>
    <scope>NUCLEOTIDE SEQUENCE [LARGE SCALE GENOMIC DNA]</scope>
    <source>
        <strain evidence="5">KCTC 42984</strain>
    </source>
</reference>
<dbReference type="InterPro" id="IPR020889">
    <property type="entry name" value="LipoPS_assembly_LptD"/>
</dbReference>
<comment type="subunit">
    <text evidence="1">Component of the lipopolysaccharide transport and assembly complex.</text>
</comment>
<sequence>MLPAPTRATSPAPRDSGPRDRWGQAWCARPLPGSLWASCAAALALLLAAPARAQAPVVMPAVDTPSTARDDNAGADNAPIAFEAGEVSYAWNSDVATATGAVVLRRSGPSGPQSVRADRVTWNRKTGVVEATGNIRLVDENGNQIFTDRVELTDELKAGAMQNLLIALRDGGRLAAATGRRDAQGRIVLERAAYSGCPVEDEDGCPRQPTWQVNARRVVYDPEKREIHFTGARLKIFGLTLMPLPGLAIASDGRPINGLLIPDIQVTANNGIQISDAWYQRLGANQDLAVTGYLFTQALPMVSARYRALLDAGALQVTGYATRSRRTSVSGTTTGASSVTDFRGYIAANGRFQFTPEWSVTASLRLASDRTFLRRYDINRDDRLRSTFELERIGPNSYFSLSGWATQTMRVGDRQGLVPVALPVIDWRKRLADPVLGGRIELAANSLAITRTAGQDTQRAFARAQWDLTKILRGGQVVSLTALARGDIYHSDQNALTATALYRGNPGWQGRAIAIGAVDVKWPLFGRAFGGTQVLTPRVQLVASPPVHNLAMPNEDSRAIDLEDSNLFALNRFPGYDRVEDGVRLTYGFDWQLDRPGWRVKSTLGQSYRLASQASIVPSGTGLADRLSDVVGRTEVRLRDVVKLTWRYRLDKDNLAIRRNEIDATIGSARTYAEIGYLRLNRDITQVEDLQDREELRAAGRVAFARNWSVFGSGVINLTNRAEDPTNKSDGFQPIRTRVGVAYSDDCIELALTWRRDYIATGDAGRGNTVQIHFALRNLGFR</sequence>
<organism evidence="4 5">
    <name type="scientific">Novosphingobium bradum</name>
    <dbReference type="NCBI Taxonomy" id="1737444"/>
    <lineage>
        <taxon>Bacteria</taxon>
        <taxon>Pseudomonadati</taxon>
        <taxon>Pseudomonadota</taxon>
        <taxon>Alphaproteobacteria</taxon>
        <taxon>Sphingomonadales</taxon>
        <taxon>Sphingomonadaceae</taxon>
        <taxon>Novosphingobium</taxon>
    </lineage>
</organism>
<comment type="function">
    <text evidence="1">Involved in the assembly of lipopolysaccharide (LPS) at the surface of the outer membrane.</text>
</comment>
<comment type="caution">
    <text evidence="1">Lacks conserved residue(s) required for the propagation of feature annotation.</text>
</comment>
<keyword evidence="5" id="KW-1185">Reference proteome</keyword>
<keyword evidence="1" id="KW-0998">Cell outer membrane</keyword>
<gene>
    <name evidence="1" type="primary">lptD</name>
    <name evidence="4" type="ORF">ACFOD9_06770</name>
</gene>
<keyword evidence="1" id="KW-0472">Membrane</keyword>
<feature type="region of interest" description="Disordered" evidence="2">
    <location>
        <begin position="1"/>
        <end position="21"/>
    </location>
</feature>
<comment type="subcellular location">
    <subcellularLocation>
        <location evidence="1">Cell outer membrane</location>
    </subcellularLocation>
</comment>